<evidence type="ECO:0000259" key="1">
    <source>
        <dbReference type="PROSITE" id="PS50181"/>
    </source>
</evidence>
<proteinExistence type="predicted"/>
<dbReference type="Proteomes" id="UP001152561">
    <property type="component" value="Unassembled WGS sequence"/>
</dbReference>
<dbReference type="Pfam" id="PF08268">
    <property type="entry name" value="FBA_3"/>
    <property type="match status" value="1"/>
</dbReference>
<dbReference type="InterPro" id="IPR001810">
    <property type="entry name" value="F-box_dom"/>
</dbReference>
<dbReference type="Pfam" id="PF00646">
    <property type="entry name" value="F-box"/>
    <property type="match status" value="1"/>
</dbReference>
<dbReference type="PANTHER" id="PTHR31111:SF87">
    <property type="entry name" value="F-BOX DOMAIN-CONTAINING PROTEIN"/>
    <property type="match status" value="1"/>
</dbReference>
<name>A0A9Q1MRV0_9SOLA</name>
<protein>
    <recommendedName>
        <fullName evidence="1">F-box domain-containing protein</fullName>
    </recommendedName>
</protein>
<comment type="caution">
    <text evidence="2">The sequence shown here is derived from an EMBL/GenBank/DDBJ whole genome shotgun (WGS) entry which is preliminary data.</text>
</comment>
<reference evidence="3" key="1">
    <citation type="journal article" date="2023" name="Proc. Natl. Acad. Sci. U.S.A.">
        <title>Genomic and structural basis for evolution of tropane alkaloid biosynthesis.</title>
        <authorList>
            <person name="Wanga Y.-J."/>
            <person name="Taina T."/>
            <person name="Yua J.-Y."/>
            <person name="Lia J."/>
            <person name="Xua B."/>
            <person name="Chenc J."/>
            <person name="D'Auriad J.C."/>
            <person name="Huanga J.-P."/>
            <person name="Huanga S.-X."/>
        </authorList>
    </citation>
    <scope>NUCLEOTIDE SEQUENCE [LARGE SCALE GENOMIC DNA]</scope>
    <source>
        <strain evidence="3">cv. KIB-2019</strain>
    </source>
</reference>
<dbReference type="InterPro" id="IPR017451">
    <property type="entry name" value="F-box-assoc_interact_dom"/>
</dbReference>
<dbReference type="NCBIfam" id="TIGR01640">
    <property type="entry name" value="F_box_assoc_1"/>
    <property type="match status" value="1"/>
</dbReference>
<gene>
    <name evidence="2" type="ORF">K7X08_000971</name>
</gene>
<evidence type="ECO:0000313" key="3">
    <source>
        <dbReference type="Proteomes" id="UP001152561"/>
    </source>
</evidence>
<dbReference type="SUPFAM" id="SSF81383">
    <property type="entry name" value="F-box domain"/>
    <property type="match status" value="1"/>
</dbReference>
<dbReference type="PANTHER" id="PTHR31111">
    <property type="entry name" value="BNAA05G37150D PROTEIN-RELATED"/>
    <property type="match status" value="1"/>
</dbReference>
<organism evidence="2 3">
    <name type="scientific">Anisodus acutangulus</name>
    <dbReference type="NCBI Taxonomy" id="402998"/>
    <lineage>
        <taxon>Eukaryota</taxon>
        <taxon>Viridiplantae</taxon>
        <taxon>Streptophyta</taxon>
        <taxon>Embryophyta</taxon>
        <taxon>Tracheophyta</taxon>
        <taxon>Spermatophyta</taxon>
        <taxon>Magnoliopsida</taxon>
        <taxon>eudicotyledons</taxon>
        <taxon>Gunneridae</taxon>
        <taxon>Pentapetalae</taxon>
        <taxon>asterids</taxon>
        <taxon>lamiids</taxon>
        <taxon>Solanales</taxon>
        <taxon>Solanaceae</taxon>
        <taxon>Solanoideae</taxon>
        <taxon>Hyoscyameae</taxon>
        <taxon>Anisodus</taxon>
    </lineage>
</organism>
<dbReference type="PROSITE" id="PS50181">
    <property type="entry name" value="FBOX"/>
    <property type="match status" value="1"/>
</dbReference>
<dbReference type="InterPro" id="IPR036047">
    <property type="entry name" value="F-box-like_dom_sf"/>
</dbReference>
<accession>A0A9Q1MRV0</accession>
<dbReference type="SMART" id="SM00256">
    <property type="entry name" value="FBOX"/>
    <property type="match status" value="1"/>
</dbReference>
<feature type="domain" description="F-box" evidence="1">
    <location>
        <begin position="1"/>
        <end position="41"/>
    </location>
</feature>
<dbReference type="Gene3D" id="1.20.1280.50">
    <property type="match status" value="1"/>
</dbReference>
<dbReference type="AlphaFoldDB" id="A0A9Q1MRV0"/>
<dbReference type="EMBL" id="JAJAGQ010000004">
    <property type="protein sequence ID" value="KAJ8564511.1"/>
    <property type="molecule type" value="Genomic_DNA"/>
</dbReference>
<evidence type="ECO:0000313" key="2">
    <source>
        <dbReference type="EMBL" id="KAJ8564511.1"/>
    </source>
</evidence>
<sequence length="370" mass="42792">MLPCDILAEILSRLPAKNLCQLKLVSKHWLNTISNTHFKKVHYQKSIKNPHLVLIDESIKSNSFTKTLAISTVDDLKNPTPNFSKKFSLDVLFQHYTNFSFSHCLICYNTKNTIWVYNPTTQQNVELPPVSIPMISFEIGYNTNSNEFKIVHFFGQKNGDNRVGYEIITLKDGNFVPNSWRVLENHKNSYKGADHNTSKIASLSVNGFIYWLVYDKQDNEKRIVSLDLENEEFRTISCPKDSCITQKSLMVYQAQQLVEVKGLFGLAQFSENFTNVNIFVLKEEKKKNEHFWVKQFSVNLCHMGHWFKIVGYVPFEEDNTNGEIMFIPNNGRPFLYNTKKGSFTNVGESSLLKYSHHNLYFDSLFCLGSE</sequence>
<keyword evidence="3" id="KW-1185">Reference proteome</keyword>
<dbReference type="InterPro" id="IPR013187">
    <property type="entry name" value="F-box-assoc_dom_typ3"/>
</dbReference>
<dbReference type="OrthoDB" id="1288491at2759"/>